<dbReference type="PANTHER" id="PTHR11241">
    <property type="entry name" value="DEOXYURIDINE 5'-TRIPHOSPHATE NUCLEOTIDOHYDROLASE"/>
    <property type="match status" value="1"/>
</dbReference>
<evidence type="ECO:0000313" key="2">
    <source>
        <dbReference type="EMBL" id="KAG6500972.1"/>
    </source>
</evidence>
<dbReference type="GO" id="GO:0006226">
    <property type="term" value="P:dUMP biosynthetic process"/>
    <property type="evidence" value="ECO:0007669"/>
    <property type="project" value="InterPro"/>
</dbReference>
<dbReference type="SUPFAM" id="SSF51283">
    <property type="entry name" value="dUTPase-like"/>
    <property type="match status" value="1"/>
</dbReference>
<evidence type="ECO:0000256" key="1">
    <source>
        <dbReference type="SAM" id="MobiDB-lite"/>
    </source>
</evidence>
<organism evidence="2 3">
    <name type="scientific">Zingiber officinale</name>
    <name type="common">Ginger</name>
    <name type="synonym">Amomum zingiber</name>
    <dbReference type="NCBI Taxonomy" id="94328"/>
    <lineage>
        <taxon>Eukaryota</taxon>
        <taxon>Viridiplantae</taxon>
        <taxon>Streptophyta</taxon>
        <taxon>Embryophyta</taxon>
        <taxon>Tracheophyta</taxon>
        <taxon>Spermatophyta</taxon>
        <taxon>Magnoliopsida</taxon>
        <taxon>Liliopsida</taxon>
        <taxon>Zingiberales</taxon>
        <taxon>Zingiberaceae</taxon>
        <taxon>Zingiber</taxon>
    </lineage>
</organism>
<accession>A0A8J5GI04</accession>
<dbReference type="EMBL" id="JACMSC010000011">
    <property type="protein sequence ID" value="KAG6500972.1"/>
    <property type="molecule type" value="Genomic_DNA"/>
</dbReference>
<dbReference type="Proteomes" id="UP000734854">
    <property type="component" value="Unassembled WGS sequence"/>
</dbReference>
<evidence type="ECO:0000313" key="3">
    <source>
        <dbReference type="Proteomes" id="UP000734854"/>
    </source>
</evidence>
<comment type="caution">
    <text evidence="2">The sequence shown here is derived from an EMBL/GenBank/DDBJ whole genome shotgun (WGS) entry which is preliminary data.</text>
</comment>
<dbReference type="GO" id="GO:0000287">
    <property type="term" value="F:magnesium ion binding"/>
    <property type="evidence" value="ECO:0007669"/>
    <property type="project" value="InterPro"/>
</dbReference>
<keyword evidence="3" id="KW-1185">Reference proteome</keyword>
<dbReference type="InterPro" id="IPR008181">
    <property type="entry name" value="dUTPase"/>
</dbReference>
<protein>
    <submittedName>
        <fullName evidence="2">Uncharacterized protein</fullName>
    </submittedName>
</protein>
<gene>
    <name evidence="2" type="ORF">ZIOFF_040835</name>
</gene>
<reference evidence="2 3" key="1">
    <citation type="submission" date="2020-08" db="EMBL/GenBank/DDBJ databases">
        <title>Plant Genome Project.</title>
        <authorList>
            <person name="Zhang R.-G."/>
        </authorList>
    </citation>
    <scope>NUCLEOTIDE SEQUENCE [LARGE SCALE GENOMIC DNA]</scope>
    <source>
        <tissue evidence="2">Rhizome</tissue>
    </source>
</reference>
<dbReference type="Gene3D" id="2.70.40.10">
    <property type="match status" value="1"/>
</dbReference>
<feature type="region of interest" description="Disordered" evidence="1">
    <location>
        <begin position="168"/>
        <end position="189"/>
    </location>
</feature>
<dbReference type="PANTHER" id="PTHR11241:SF0">
    <property type="entry name" value="DEOXYURIDINE 5'-TRIPHOSPHATE NUCLEOTIDOHYDROLASE"/>
    <property type="match status" value="1"/>
</dbReference>
<dbReference type="InterPro" id="IPR036157">
    <property type="entry name" value="dUTPase-like_sf"/>
</dbReference>
<dbReference type="GO" id="GO:0004170">
    <property type="term" value="F:dUTP diphosphatase activity"/>
    <property type="evidence" value="ECO:0007669"/>
    <property type="project" value="InterPro"/>
</dbReference>
<name>A0A8J5GI04_ZINOF</name>
<sequence>MDGRISLSFSNYTAAQPSEEPNYNNKDEEVYETLAVLIETQPGAFTYFDGTTEEYYKAYGDLDDHIVKGKQIIDQDERYSSQTEPHILVNKISQHAVLPKRQTEVSAGLDIAATSRSGLSWKYGVEVGAGVIDSDYRGEVPHLSYTERGEKGFGSTDTTITLSQNNQARPCSDYKHRGSVPRSMEPTLDYEENDDSYLDYIQYLTSLSSTNKPMWDDYPDSDTEFLNPFASEGGGISELIVVNCESELIAANCEMEYPCLQ</sequence>
<proteinExistence type="predicted"/>
<dbReference type="AlphaFoldDB" id="A0A8J5GI04"/>
<dbReference type="GO" id="GO:0046081">
    <property type="term" value="P:dUTP catabolic process"/>
    <property type="evidence" value="ECO:0007669"/>
    <property type="project" value="InterPro"/>
</dbReference>